<proteinExistence type="predicted"/>
<gene>
    <name evidence="3" type="ORF">NIES806_35590</name>
</gene>
<dbReference type="SUPFAM" id="SSF56112">
    <property type="entry name" value="Protein kinase-like (PK-like)"/>
    <property type="match status" value="1"/>
</dbReference>
<dbReference type="GO" id="GO:0005524">
    <property type="term" value="F:ATP binding"/>
    <property type="evidence" value="ECO:0007669"/>
    <property type="project" value="InterPro"/>
</dbReference>
<dbReference type="KEGG" id="dcm:NIES806_35590"/>
<name>A0A1Z4V741_9CYAN</name>
<feature type="compositionally biased region" description="Pro residues" evidence="1">
    <location>
        <begin position="301"/>
        <end position="310"/>
    </location>
</feature>
<feature type="region of interest" description="Disordered" evidence="1">
    <location>
        <begin position="300"/>
        <end position="329"/>
    </location>
</feature>
<dbReference type="CDD" id="cd14014">
    <property type="entry name" value="STKc_PknB_like"/>
    <property type="match status" value="1"/>
</dbReference>
<dbReference type="InterPro" id="IPR008271">
    <property type="entry name" value="Ser/Thr_kinase_AS"/>
</dbReference>
<feature type="region of interest" description="Disordered" evidence="1">
    <location>
        <begin position="355"/>
        <end position="405"/>
    </location>
</feature>
<organism evidence="3 4">
    <name type="scientific">Dolichospermum compactum NIES-806</name>
    <dbReference type="NCBI Taxonomy" id="1973481"/>
    <lineage>
        <taxon>Bacteria</taxon>
        <taxon>Bacillati</taxon>
        <taxon>Cyanobacteriota</taxon>
        <taxon>Cyanophyceae</taxon>
        <taxon>Nostocales</taxon>
        <taxon>Aphanizomenonaceae</taxon>
        <taxon>Dolichospermum</taxon>
        <taxon>Dolichospermum compactum</taxon>
    </lineage>
</organism>
<keyword evidence="3" id="KW-0418">Kinase</keyword>
<dbReference type="Proteomes" id="UP000218702">
    <property type="component" value="Chromosome"/>
</dbReference>
<feature type="domain" description="Protein kinase" evidence="2">
    <location>
        <begin position="34"/>
        <end position="300"/>
    </location>
</feature>
<dbReference type="PROSITE" id="PS50011">
    <property type="entry name" value="PROTEIN_KINASE_DOM"/>
    <property type="match status" value="1"/>
</dbReference>
<dbReference type="PANTHER" id="PTHR23150">
    <property type="entry name" value="SULFATASE MODIFYING FACTOR 1, 2"/>
    <property type="match status" value="1"/>
</dbReference>
<evidence type="ECO:0000259" key="2">
    <source>
        <dbReference type="PROSITE" id="PS50011"/>
    </source>
</evidence>
<feature type="compositionally biased region" description="Low complexity" evidence="1">
    <location>
        <begin position="311"/>
        <end position="326"/>
    </location>
</feature>
<keyword evidence="4" id="KW-1185">Reference proteome</keyword>
<dbReference type="PROSITE" id="PS00108">
    <property type="entry name" value="PROTEIN_KINASE_ST"/>
    <property type="match status" value="1"/>
</dbReference>
<dbReference type="Pfam" id="PF00069">
    <property type="entry name" value="Pkinase"/>
    <property type="match status" value="1"/>
</dbReference>
<keyword evidence="3" id="KW-0808">Transferase</keyword>
<keyword evidence="3" id="KW-0723">Serine/threonine-protein kinase</keyword>
<dbReference type="InterPro" id="IPR000719">
    <property type="entry name" value="Prot_kinase_dom"/>
</dbReference>
<dbReference type="InterPro" id="IPR011009">
    <property type="entry name" value="Kinase-like_dom_sf"/>
</dbReference>
<dbReference type="Gene3D" id="3.90.1580.10">
    <property type="entry name" value="paralog of FGE (formylglycine-generating enzyme)"/>
    <property type="match status" value="1"/>
</dbReference>
<dbReference type="Gene3D" id="1.10.510.10">
    <property type="entry name" value="Transferase(Phosphotransferase) domain 1"/>
    <property type="match status" value="1"/>
</dbReference>
<dbReference type="InterPro" id="IPR051043">
    <property type="entry name" value="Sulfatase_Mod_Factor_Kinase"/>
</dbReference>
<dbReference type="SMART" id="SM00220">
    <property type="entry name" value="S_TKc"/>
    <property type="match status" value="1"/>
</dbReference>
<dbReference type="OrthoDB" id="437733at2"/>
<dbReference type="AlphaFoldDB" id="A0A1Z4V741"/>
<dbReference type="RefSeq" id="WP_096669306.1">
    <property type="nucleotide sequence ID" value="NZ_AP018316.1"/>
</dbReference>
<feature type="compositionally biased region" description="Pro residues" evidence="1">
    <location>
        <begin position="372"/>
        <end position="384"/>
    </location>
</feature>
<dbReference type="InterPro" id="IPR016187">
    <property type="entry name" value="CTDL_fold"/>
</dbReference>
<feature type="compositionally biased region" description="Polar residues" evidence="1">
    <location>
        <begin position="355"/>
        <end position="366"/>
    </location>
</feature>
<evidence type="ECO:0000256" key="1">
    <source>
        <dbReference type="SAM" id="MobiDB-lite"/>
    </source>
</evidence>
<dbReference type="NCBIfam" id="NF045510">
    <property type="entry name" value="4Cys_prefix_kin"/>
    <property type="match status" value="1"/>
</dbReference>
<dbReference type="Pfam" id="PF03781">
    <property type="entry name" value="FGE-sulfatase"/>
    <property type="match status" value="1"/>
</dbReference>
<dbReference type="SUPFAM" id="SSF56436">
    <property type="entry name" value="C-type lectin-like"/>
    <property type="match status" value="1"/>
</dbReference>
<dbReference type="InterPro" id="IPR042095">
    <property type="entry name" value="SUMF_sf"/>
</dbReference>
<evidence type="ECO:0000313" key="3">
    <source>
        <dbReference type="EMBL" id="BAZ87337.1"/>
    </source>
</evidence>
<accession>A0A1Z4V741</accession>
<dbReference type="InterPro" id="IPR005532">
    <property type="entry name" value="SUMF_dom"/>
</dbReference>
<dbReference type="PANTHER" id="PTHR23150:SF19">
    <property type="entry name" value="FORMYLGLYCINE-GENERATING ENZYME"/>
    <property type="match status" value="1"/>
</dbReference>
<dbReference type="GO" id="GO:0120147">
    <property type="term" value="F:formylglycine-generating oxidase activity"/>
    <property type="evidence" value="ECO:0007669"/>
    <property type="project" value="TreeGrafter"/>
</dbReference>
<dbReference type="GO" id="GO:0004674">
    <property type="term" value="F:protein serine/threonine kinase activity"/>
    <property type="evidence" value="ECO:0007669"/>
    <property type="project" value="UniProtKB-KW"/>
</dbReference>
<sequence length="676" mass="75824">MSLCINPSCSKPQNPDNLLFCETCGSGLLLQNRYRVVVRLGGGGFGDTFEINEVRTNKTKVLKVLTNNSQKAIEAFKQEAEVLSQLNHPSIPKVEPGAYFEHYSRNSKTPIHCFVMEKIEGENLHEYMKKNSLRPINQTTAIEWLKDLLIILEQVHNKNFFHRDIKPSNVMLRVGDTQLVLIDFGTVREVTNTVMIQQGGVTGFNSPGYTPSEQLTGNAVKQSDFFALGRTFVYLLTGKEPLDQEMYDSYHATLNWRNYAPQISKMLADLLDEMMQTLYKGRPQNTQEILQRIAKIEKALQPPPPKPQLQPQPIKYQPKPISQKQKNTTRRDFIQTVSLVVGGAVIAVVGQNLFSGNKNQTSTPKITTSPNTPTPEPTTSPKPTPQNTTSPNTPTPEPTPEITTPPLQTFSFEVVTTDATGSITNRRNASAKYFTEDLGNGVFLEMVEIPGGKFIMGSPANEAQRRLNESPQHQVTVPSFCMGKYELTQAQYQAIMGDNPAYFKGNNRPVENVSWNDAVAFCEKLSQKTGKKYRLPSEAEWEYACRAGTTTPFYFGESVTPDLVNYDGNYTYASAPKGQYRQQTTDVGTFPCNAFGLYDMHGNVWEWCQDDWQENYINAPINGSALISQSNIKTLRGASWYGNPENCRSAIRDNSYRDNRSFNIGFRVVCFSAAMT</sequence>
<protein>
    <submittedName>
        <fullName evidence="3">Serine/threonine protein kinase</fullName>
    </submittedName>
</protein>
<dbReference type="Gene3D" id="3.30.200.20">
    <property type="entry name" value="Phosphorylase Kinase, domain 1"/>
    <property type="match status" value="1"/>
</dbReference>
<reference evidence="3 4" key="1">
    <citation type="submission" date="2017-06" db="EMBL/GenBank/DDBJ databases">
        <title>Genome sequencing of cyanobaciteial culture collection at National Institute for Environmental Studies (NIES).</title>
        <authorList>
            <person name="Hirose Y."/>
            <person name="Shimura Y."/>
            <person name="Fujisawa T."/>
            <person name="Nakamura Y."/>
            <person name="Kawachi M."/>
        </authorList>
    </citation>
    <scope>NUCLEOTIDE SEQUENCE [LARGE SCALE GENOMIC DNA]</scope>
    <source>
        <strain evidence="3 4">NIES-806</strain>
    </source>
</reference>
<evidence type="ECO:0000313" key="4">
    <source>
        <dbReference type="Proteomes" id="UP000218702"/>
    </source>
</evidence>
<dbReference type="EMBL" id="AP018316">
    <property type="protein sequence ID" value="BAZ87337.1"/>
    <property type="molecule type" value="Genomic_DNA"/>
</dbReference>